<accession>A0A9J6CJ36</accession>
<dbReference type="PANTHER" id="PTHR12975">
    <property type="entry name" value="TRANSPORT PROTEIN TRAPP"/>
    <property type="match status" value="1"/>
</dbReference>
<dbReference type="Pfam" id="PF24544">
    <property type="entry name" value="Ig_TPPC8_2nd"/>
    <property type="match status" value="1"/>
</dbReference>
<evidence type="ECO:0000259" key="3">
    <source>
        <dbReference type="Pfam" id="PF24546"/>
    </source>
</evidence>
<dbReference type="InterPro" id="IPR058538">
    <property type="entry name" value="Ig_TPPC8_2nd"/>
</dbReference>
<dbReference type="GO" id="GO:1990072">
    <property type="term" value="C:TRAPPIII protein complex"/>
    <property type="evidence" value="ECO:0007669"/>
    <property type="project" value="TreeGrafter"/>
</dbReference>
<dbReference type="EMBL" id="JADBJN010000001">
    <property type="protein sequence ID" value="KAG5681973.1"/>
    <property type="molecule type" value="Genomic_DNA"/>
</dbReference>
<dbReference type="Pfam" id="PF24545">
    <property type="entry name" value="Ig_TPPC8_1st"/>
    <property type="match status" value="1"/>
</dbReference>
<dbReference type="Pfam" id="PF12739">
    <property type="entry name" value="TRAPPC-Trs85"/>
    <property type="match status" value="1"/>
</dbReference>
<organism evidence="4 5">
    <name type="scientific">Polypedilum vanderplanki</name>
    <name type="common">Sleeping chironomid midge</name>
    <dbReference type="NCBI Taxonomy" id="319348"/>
    <lineage>
        <taxon>Eukaryota</taxon>
        <taxon>Metazoa</taxon>
        <taxon>Ecdysozoa</taxon>
        <taxon>Arthropoda</taxon>
        <taxon>Hexapoda</taxon>
        <taxon>Insecta</taxon>
        <taxon>Pterygota</taxon>
        <taxon>Neoptera</taxon>
        <taxon>Endopterygota</taxon>
        <taxon>Diptera</taxon>
        <taxon>Nematocera</taxon>
        <taxon>Chironomoidea</taxon>
        <taxon>Chironomidae</taxon>
        <taxon>Chironominae</taxon>
        <taxon>Polypedilum</taxon>
        <taxon>Polypedilum</taxon>
    </lineage>
</organism>
<dbReference type="Pfam" id="PF24546">
    <property type="entry name" value="Ig_TPPC8_3rd"/>
    <property type="match status" value="1"/>
</dbReference>
<protein>
    <recommendedName>
        <fullName evidence="6">Trafficking protein particle complex subunit 8</fullName>
    </recommendedName>
</protein>
<keyword evidence="5" id="KW-1185">Reference proteome</keyword>
<dbReference type="InterPro" id="IPR024420">
    <property type="entry name" value="TRAPP_III_complex_Trs85"/>
</dbReference>
<evidence type="ECO:0000259" key="1">
    <source>
        <dbReference type="Pfam" id="PF24544"/>
    </source>
</evidence>
<evidence type="ECO:0008006" key="6">
    <source>
        <dbReference type="Google" id="ProtNLM"/>
    </source>
</evidence>
<feature type="domain" description="TPPC8 second Ig-like" evidence="1">
    <location>
        <begin position="918"/>
        <end position="1041"/>
    </location>
</feature>
<feature type="domain" description="TPPC8 first Ig-like" evidence="2">
    <location>
        <begin position="719"/>
        <end position="916"/>
    </location>
</feature>
<dbReference type="Proteomes" id="UP001107558">
    <property type="component" value="Chromosome 1"/>
</dbReference>
<comment type="caution">
    <text evidence="4">The sequence shown here is derived from an EMBL/GenBank/DDBJ whole genome shotgun (WGS) entry which is preliminary data.</text>
</comment>
<evidence type="ECO:0000259" key="2">
    <source>
        <dbReference type="Pfam" id="PF24545"/>
    </source>
</evidence>
<dbReference type="InterPro" id="IPR058540">
    <property type="entry name" value="Ig_TPPC8_3rd"/>
</dbReference>
<dbReference type="InterPro" id="IPR058541">
    <property type="entry name" value="Ig_TPPC8_1st"/>
</dbReference>
<evidence type="ECO:0000313" key="4">
    <source>
        <dbReference type="EMBL" id="KAG5681973.1"/>
    </source>
</evidence>
<sequence>MINLTNSSANLSSKELIQSIFSSPLIGSTCSQLAEEICHKNNLNFVQLIQPFSKISTEAHFRDSTAGVSVSVRGLRLNICDVDYRPPQTLLARKMLNESVSNNTDYDKTREIKIHNQEPITIPERHLWFEEWREVFFSVQFPSDHEFTRHLLACLIVVSSSDSNPVEQANHLTKKIKMMQNITPPKLPKWISTDDALNCYLMLHDGSLGDISKAQQGFENLKAAFGDNRCFLIQINSLKEPNTSQIDHWIKYMKNYQKNETVESTVDSLPKTPQEITQMPNTIQTEVSIIPKSILNTSPEIFHPLSPLQENMPEILVTQQQQQQTTMTMSSSTNSLNDQMSTINPNVWFNEPTEFNQIHGAWLANSDMDNLKHFVQDFTIRALIPYVERIVGQLNESITNKKSVSKSLLGATKRWFNTNKPGIATQTAVIYTSDSTELQTRKLGDLYFMFGNYNLAFQAYHQAKRDFYADSAWQFYAGSLEMAALAAFMQGTANKKTYDYMEEAITTYLTVCRLPQFATRATILSMECLKNAQLYCDAAKQLTRMTSEDADLRSALLLEQAAYCYLFAQSPFYRKYAFHSVLSGHRYTKAGQRKHAFRMYKQAEQVISNRGWNLAEDHIQYTISKQAIALKKLEEAIECLSHLLRPTSLQSSQQQTGFLREYIATLKTLISQSTSGDLMTISLPCLNQTSVRVLVTSVSPKRTEKEIPASNIDLNNSLEENWMWNKLEEMLAQSASKKQIMMFKPSSLLFSAEIPSIEHPLCIFGEPIQIAFELENPIKPSILFENVTLLWEFKKDSGELFSNRGFFKNGEYSADESVVKCTVIDSIELSEYEKRTIHMTIRTEFIGYLRIIGIVGKISSVQDKIPIWGKLNFEKIPIKSDIIQAKQDYDRKLEIQILPPATALSVRFTELPREVLSGEIFKAKVEIHNSGNYPISDIYIASNCPKELIIKSNNAEELPLSLAKDYRDITNETFNKDKEARRQFVTKIIDSRDNDCQLNPNETKEVIAYIQAPFKKGKKSIKILIYYNVPENYPKIRYRLLRHEIFMNVNDCVTVECVCNIANHLSGEVGLDITAKNLNQTHHLYSINVQLSDFFIYCDTFSLNSDKVYFVNNFLTQEAKEKSELLPNELLSIRCILNKTHNSQIKAGIEEHLKQNISCNHIQTIGELDNIFHLKEVGNFLLRNKAIWLPFSQQNITNDDLNSLLNANNRHMSVCFNWKASINDNGKFLRYAYGQHFVHIDHLFESYFCPSRTREMLSFNLSEEVYSIYECKKYLDKISESFNSDDEWLENKRLMSNRSLLEPFMST</sequence>
<reference evidence="4" key="1">
    <citation type="submission" date="2021-03" db="EMBL/GenBank/DDBJ databases">
        <title>Chromosome level genome of the anhydrobiotic midge Polypedilum vanderplanki.</title>
        <authorList>
            <person name="Yoshida Y."/>
            <person name="Kikawada T."/>
            <person name="Gusev O."/>
        </authorList>
    </citation>
    <scope>NUCLEOTIDE SEQUENCE</scope>
    <source>
        <strain evidence="4">NIAS01</strain>
        <tissue evidence="4">Whole body or cell culture</tissue>
    </source>
</reference>
<feature type="domain" description="TPPC8 third Ig-like" evidence="3">
    <location>
        <begin position="1045"/>
        <end position="1239"/>
    </location>
</feature>
<dbReference type="PANTHER" id="PTHR12975:SF6">
    <property type="entry name" value="TRAFFICKING PROTEIN PARTICLE COMPLEX SUBUNIT 8"/>
    <property type="match status" value="1"/>
</dbReference>
<evidence type="ECO:0000313" key="5">
    <source>
        <dbReference type="Proteomes" id="UP001107558"/>
    </source>
</evidence>
<proteinExistence type="predicted"/>
<name>A0A9J6CJ36_POLVA</name>
<dbReference type="OrthoDB" id="203724at2759"/>
<gene>
    <name evidence="4" type="ORF">PVAND_011372</name>
</gene>